<evidence type="ECO:0000313" key="1">
    <source>
        <dbReference type="EMBL" id="GAG18118.1"/>
    </source>
</evidence>
<sequence>MLIGIDASRANQGHKSGTEWYSYYLIRWFAKLDNKNQYILYTNKPLRGGLLD</sequence>
<gene>
    <name evidence="1" type="ORF">S01H1_60123</name>
</gene>
<accession>X0W0D9</accession>
<dbReference type="EMBL" id="BARS01039368">
    <property type="protein sequence ID" value="GAG18118.1"/>
    <property type="molecule type" value="Genomic_DNA"/>
</dbReference>
<name>X0W0D9_9ZZZZ</name>
<protein>
    <submittedName>
        <fullName evidence="1">Uncharacterized protein</fullName>
    </submittedName>
</protein>
<comment type="caution">
    <text evidence="1">The sequence shown here is derived from an EMBL/GenBank/DDBJ whole genome shotgun (WGS) entry which is preliminary data.</text>
</comment>
<proteinExistence type="predicted"/>
<organism evidence="1">
    <name type="scientific">marine sediment metagenome</name>
    <dbReference type="NCBI Taxonomy" id="412755"/>
    <lineage>
        <taxon>unclassified sequences</taxon>
        <taxon>metagenomes</taxon>
        <taxon>ecological metagenomes</taxon>
    </lineage>
</organism>
<feature type="non-terminal residue" evidence="1">
    <location>
        <position position="52"/>
    </location>
</feature>
<reference evidence="1" key="1">
    <citation type="journal article" date="2014" name="Front. Microbiol.">
        <title>High frequency of phylogenetically diverse reductive dehalogenase-homologous genes in deep subseafloor sedimentary metagenomes.</title>
        <authorList>
            <person name="Kawai M."/>
            <person name="Futagami T."/>
            <person name="Toyoda A."/>
            <person name="Takaki Y."/>
            <person name="Nishi S."/>
            <person name="Hori S."/>
            <person name="Arai W."/>
            <person name="Tsubouchi T."/>
            <person name="Morono Y."/>
            <person name="Uchiyama I."/>
            <person name="Ito T."/>
            <person name="Fujiyama A."/>
            <person name="Inagaki F."/>
            <person name="Takami H."/>
        </authorList>
    </citation>
    <scope>NUCLEOTIDE SEQUENCE</scope>
    <source>
        <strain evidence="1">Expedition CK06-06</strain>
    </source>
</reference>
<dbReference type="AlphaFoldDB" id="X0W0D9"/>